<proteinExistence type="predicted"/>
<accession>A0A0A9BGT8</accession>
<reference evidence="1" key="2">
    <citation type="journal article" date="2015" name="Data Brief">
        <title>Shoot transcriptome of the giant reed, Arundo donax.</title>
        <authorList>
            <person name="Barrero R.A."/>
            <person name="Guerrero F.D."/>
            <person name="Moolhuijzen P."/>
            <person name="Goolsby J.A."/>
            <person name="Tidwell J."/>
            <person name="Bellgard S.E."/>
            <person name="Bellgard M.I."/>
        </authorList>
    </citation>
    <scope>NUCLEOTIDE SEQUENCE</scope>
    <source>
        <tissue evidence="1">Shoot tissue taken approximately 20 cm above the soil surface</tissue>
    </source>
</reference>
<evidence type="ECO:0000313" key="1">
    <source>
        <dbReference type="EMBL" id="JAD60450.1"/>
    </source>
</evidence>
<sequence length="13" mass="1711">MRLIVRIRYKDTF</sequence>
<name>A0A0A9BGT8_ARUDO</name>
<organism evidence="1">
    <name type="scientific">Arundo donax</name>
    <name type="common">Giant reed</name>
    <name type="synonym">Donax arundinaceus</name>
    <dbReference type="NCBI Taxonomy" id="35708"/>
    <lineage>
        <taxon>Eukaryota</taxon>
        <taxon>Viridiplantae</taxon>
        <taxon>Streptophyta</taxon>
        <taxon>Embryophyta</taxon>
        <taxon>Tracheophyta</taxon>
        <taxon>Spermatophyta</taxon>
        <taxon>Magnoliopsida</taxon>
        <taxon>Liliopsida</taxon>
        <taxon>Poales</taxon>
        <taxon>Poaceae</taxon>
        <taxon>PACMAD clade</taxon>
        <taxon>Arundinoideae</taxon>
        <taxon>Arundineae</taxon>
        <taxon>Arundo</taxon>
    </lineage>
</organism>
<reference evidence="1" key="1">
    <citation type="submission" date="2014-09" db="EMBL/GenBank/DDBJ databases">
        <authorList>
            <person name="Magalhaes I.L.F."/>
            <person name="Oliveira U."/>
            <person name="Santos F.R."/>
            <person name="Vidigal T.H.D.A."/>
            <person name="Brescovit A.D."/>
            <person name="Santos A.J."/>
        </authorList>
    </citation>
    <scope>NUCLEOTIDE SEQUENCE</scope>
    <source>
        <tissue evidence="1">Shoot tissue taken approximately 20 cm above the soil surface</tissue>
    </source>
</reference>
<protein>
    <submittedName>
        <fullName evidence="1">Uncharacterized protein</fullName>
    </submittedName>
</protein>
<dbReference type="EMBL" id="GBRH01237445">
    <property type="protein sequence ID" value="JAD60450.1"/>
    <property type="molecule type" value="Transcribed_RNA"/>
</dbReference>